<sequence length="230" mass="24002">MFMSRVHVTLVTAFVGFAALTACSSGSDGPDSGAGTQKADKPVAAPAPKPITQELTQAHITQALLGDGETLPGWSLHGDKSVTEGQYCNGSKDADSAPAGWVRGGDSSYEYNGSTNNMAYVEICLFDSADHAHSQYAAWKGTETSKQQAPKKPVGDENTLVINPGLSDDSVYGYVRSGKVNIRVRIEGGTAGDPSGVQAMLAATLKRLQQLQDGKAASVTAPEEQAAARQ</sequence>
<comment type="caution">
    <text evidence="3">The sequence shown here is derived from an EMBL/GenBank/DDBJ whole genome shotgun (WGS) entry which is preliminary data.</text>
</comment>
<name>A0A918YVS7_9ACTN</name>
<reference evidence="3" key="1">
    <citation type="journal article" date="2014" name="Int. J. Syst. Evol. Microbiol.">
        <title>Complete genome sequence of Corynebacterium casei LMG S-19264T (=DSM 44701T), isolated from a smear-ripened cheese.</title>
        <authorList>
            <consortium name="US DOE Joint Genome Institute (JGI-PGF)"/>
            <person name="Walter F."/>
            <person name="Albersmeier A."/>
            <person name="Kalinowski J."/>
            <person name="Ruckert C."/>
        </authorList>
    </citation>
    <scope>NUCLEOTIDE SEQUENCE</scope>
    <source>
        <strain evidence="3">JCM 4714</strain>
    </source>
</reference>
<dbReference type="PROSITE" id="PS51257">
    <property type="entry name" value="PROKAR_LIPOPROTEIN"/>
    <property type="match status" value="1"/>
</dbReference>
<keyword evidence="4" id="KW-1185">Reference proteome</keyword>
<evidence type="ECO:0000256" key="1">
    <source>
        <dbReference type="SAM" id="MobiDB-lite"/>
    </source>
</evidence>
<dbReference type="Proteomes" id="UP000655443">
    <property type="component" value="Unassembled WGS sequence"/>
</dbReference>
<evidence type="ECO:0000313" key="4">
    <source>
        <dbReference type="Proteomes" id="UP000655443"/>
    </source>
</evidence>
<reference evidence="3" key="2">
    <citation type="submission" date="2020-09" db="EMBL/GenBank/DDBJ databases">
        <authorList>
            <person name="Sun Q."/>
            <person name="Ohkuma M."/>
        </authorList>
    </citation>
    <scope>NUCLEOTIDE SEQUENCE</scope>
    <source>
        <strain evidence="3">JCM 4714</strain>
    </source>
</reference>
<evidence type="ECO:0000313" key="3">
    <source>
        <dbReference type="EMBL" id="GHE15725.1"/>
    </source>
</evidence>
<protein>
    <recommendedName>
        <fullName evidence="5">DUF3558 domain-containing protein</fullName>
    </recommendedName>
</protein>
<dbReference type="EMBL" id="BMVG01000067">
    <property type="protein sequence ID" value="GHE15725.1"/>
    <property type="molecule type" value="Genomic_DNA"/>
</dbReference>
<feature type="chain" id="PRO_5038951995" description="DUF3558 domain-containing protein" evidence="2">
    <location>
        <begin position="19"/>
        <end position="230"/>
    </location>
</feature>
<feature type="region of interest" description="Disordered" evidence="1">
    <location>
        <begin position="25"/>
        <end position="46"/>
    </location>
</feature>
<keyword evidence="2" id="KW-0732">Signal</keyword>
<dbReference type="AlphaFoldDB" id="A0A918YVS7"/>
<evidence type="ECO:0000256" key="2">
    <source>
        <dbReference type="SAM" id="SignalP"/>
    </source>
</evidence>
<accession>A0A918YVS7</accession>
<feature type="compositionally biased region" description="Low complexity" evidence="1">
    <location>
        <begin position="25"/>
        <end position="35"/>
    </location>
</feature>
<feature type="signal peptide" evidence="2">
    <location>
        <begin position="1"/>
        <end position="18"/>
    </location>
</feature>
<organism evidence="3 4">
    <name type="scientific">Streptomyces alanosinicus</name>
    <dbReference type="NCBI Taxonomy" id="68171"/>
    <lineage>
        <taxon>Bacteria</taxon>
        <taxon>Bacillati</taxon>
        <taxon>Actinomycetota</taxon>
        <taxon>Actinomycetes</taxon>
        <taxon>Kitasatosporales</taxon>
        <taxon>Streptomycetaceae</taxon>
        <taxon>Streptomyces</taxon>
    </lineage>
</organism>
<proteinExistence type="predicted"/>
<evidence type="ECO:0008006" key="5">
    <source>
        <dbReference type="Google" id="ProtNLM"/>
    </source>
</evidence>
<gene>
    <name evidence="3" type="ORF">GCM10010339_91300</name>
</gene>